<organism evidence="4 5">
    <name type="scientific">Streptomyces hyaluromycini</name>
    <dbReference type="NCBI Taxonomy" id="1377993"/>
    <lineage>
        <taxon>Bacteria</taxon>
        <taxon>Bacillati</taxon>
        <taxon>Actinomycetota</taxon>
        <taxon>Actinomycetes</taxon>
        <taxon>Kitasatosporales</taxon>
        <taxon>Streptomycetaceae</taxon>
        <taxon>Streptomyces</taxon>
    </lineage>
</organism>
<dbReference type="InterPro" id="IPR036250">
    <property type="entry name" value="AcylCo_DH-like_C"/>
</dbReference>
<evidence type="ECO:0000256" key="1">
    <source>
        <dbReference type="ARBA" id="ARBA00022630"/>
    </source>
</evidence>
<evidence type="ECO:0000256" key="2">
    <source>
        <dbReference type="SAM" id="MobiDB-lite"/>
    </source>
</evidence>
<name>A0ABV1X7S7_9ACTN</name>
<evidence type="ECO:0000259" key="3">
    <source>
        <dbReference type="Pfam" id="PF00441"/>
    </source>
</evidence>
<dbReference type="Gene3D" id="1.20.140.10">
    <property type="entry name" value="Butyryl-CoA Dehydrogenase, subunit A, domain 3"/>
    <property type="match status" value="1"/>
</dbReference>
<evidence type="ECO:0000313" key="5">
    <source>
        <dbReference type="Proteomes" id="UP001474181"/>
    </source>
</evidence>
<evidence type="ECO:0000313" key="4">
    <source>
        <dbReference type="EMBL" id="MER7185078.1"/>
    </source>
</evidence>
<feature type="domain" description="Acyl-CoA dehydrogenase/oxidase C-terminal" evidence="3">
    <location>
        <begin position="42"/>
        <end position="160"/>
    </location>
</feature>
<protein>
    <submittedName>
        <fullName evidence="4">Acyl-CoA dehydrogenase family protein</fullName>
    </submittedName>
</protein>
<keyword evidence="5" id="KW-1185">Reference proteome</keyword>
<accession>A0ABV1X7S7</accession>
<dbReference type="EMBL" id="JBEPEK010000398">
    <property type="protein sequence ID" value="MER7185078.1"/>
    <property type="molecule type" value="Genomic_DNA"/>
</dbReference>
<feature type="compositionally biased region" description="Basic residues" evidence="2">
    <location>
        <begin position="212"/>
        <end position="222"/>
    </location>
</feature>
<dbReference type="PANTHER" id="PTHR43884:SF12">
    <property type="entry name" value="ISOVALERYL-COA DEHYDROGENASE, MITOCHONDRIAL-RELATED"/>
    <property type="match status" value="1"/>
</dbReference>
<proteinExistence type="predicted"/>
<keyword evidence="1" id="KW-0285">Flavoprotein</keyword>
<sequence>MHRQAQRLAHRIRSDRHVLQTGQQRVAVVPVRPGRRFDRALLRQAAYLLGIAAGAHRAALEYTGFRRQSGARLRDLPAVSFPLARALVALRATRAAVYRGAWLVDSEPHAVGTAPVMALALAAETARDVVRLSMQSCGVRAMTAEPGLHRYFRLAAAESARYGDPAALWRTVGADRIRSARRAAAGTELPVAASTLPQRINWRADPRSTAPSRRRGTGRPSG</sequence>
<dbReference type="SUPFAM" id="SSF47203">
    <property type="entry name" value="Acyl-CoA dehydrogenase C-terminal domain-like"/>
    <property type="match status" value="1"/>
</dbReference>
<dbReference type="Pfam" id="PF00441">
    <property type="entry name" value="Acyl-CoA_dh_1"/>
    <property type="match status" value="1"/>
</dbReference>
<feature type="region of interest" description="Disordered" evidence="2">
    <location>
        <begin position="200"/>
        <end position="222"/>
    </location>
</feature>
<comment type="caution">
    <text evidence="4">The sequence shown here is derived from an EMBL/GenBank/DDBJ whole genome shotgun (WGS) entry which is preliminary data.</text>
</comment>
<gene>
    <name evidence="4" type="ORF">ABT404_37385</name>
</gene>
<reference evidence="4 5" key="1">
    <citation type="submission" date="2024-06" db="EMBL/GenBank/DDBJ databases">
        <title>The Natural Products Discovery Center: Release of the First 8490 Sequenced Strains for Exploring Actinobacteria Biosynthetic Diversity.</title>
        <authorList>
            <person name="Kalkreuter E."/>
            <person name="Kautsar S.A."/>
            <person name="Yang D."/>
            <person name="Bader C.D."/>
            <person name="Teijaro C.N."/>
            <person name="Fluegel L."/>
            <person name="Davis C.M."/>
            <person name="Simpson J.R."/>
            <person name="Lauterbach L."/>
            <person name="Steele A.D."/>
            <person name="Gui C."/>
            <person name="Meng S."/>
            <person name="Li G."/>
            <person name="Viehrig K."/>
            <person name="Ye F."/>
            <person name="Su P."/>
            <person name="Kiefer A.F."/>
            <person name="Nichols A."/>
            <person name="Cepeda A.J."/>
            <person name="Yan W."/>
            <person name="Fan B."/>
            <person name="Jiang Y."/>
            <person name="Adhikari A."/>
            <person name="Zheng C.-J."/>
            <person name="Schuster L."/>
            <person name="Cowan T.M."/>
            <person name="Smanski M.J."/>
            <person name="Chevrette M.G."/>
            <person name="De Carvalho L.P.S."/>
            <person name="Shen B."/>
        </authorList>
    </citation>
    <scope>NUCLEOTIDE SEQUENCE [LARGE SCALE GENOMIC DNA]</scope>
    <source>
        <strain evidence="4 5">NPDC000234</strain>
    </source>
</reference>
<dbReference type="PANTHER" id="PTHR43884">
    <property type="entry name" value="ACYL-COA DEHYDROGENASE"/>
    <property type="match status" value="1"/>
</dbReference>
<dbReference type="Proteomes" id="UP001474181">
    <property type="component" value="Unassembled WGS sequence"/>
</dbReference>
<dbReference type="InterPro" id="IPR009075">
    <property type="entry name" value="AcylCo_DH/oxidase_C"/>
</dbReference>